<dbReference type="OrthoDB" id="3199616at2"/>
<feature type="domain" description="Polysaccharide pyruvyl transferase" evidence="1">
    <location>
        <begin position="14"/>
        <end position="305"/>
    </location>
</feature>
<dbReference type="RefSeq" id="WP_011341535.1">
    <property type="nucleotide sequence ID" value="NC_007498.2"/>
</dbReference>
<dbReference type="KEGG" id="pca:Pcar_1801"/>
<dbReference type="EMBL" id="CP000142">
    <property type="protein sequence ID" value="ABA89042.2"/>
    <property type="molecule type" value="Genomic_DNA"/>
</dbReference>
<protein>
    <submittedName>
        <fullName evidence="2">Pyruvyltransferase superfamily protein</fullName>
    </submittedName>
</protein>
<reference evidence="3" key="1">
    <citation type="submission" date="2005-10" db="EMBL/GenBank/DDBJ databases">
        <title>Complete sequence of Pelobacter carbinolicus DSM 2380.</title>
        <authorList>
            <person name="Copeland A."/>
            <person name="Lucas S."/>
            <person name="Lapidus A."/>
            <person name="Barry K."/>
            <person name="Detter J.C."/>
            <person name="Glavina T."/>
            <person name="Hammon N."/>
            <person name="Israni S."/>
            <person name="Pitluck S."/>
            <person name="Chertkov O."/>
            <person name="Schmutz J."/>
            <person name="Larimer F."/>
            <person name="Land M."/>
            <person name="Kyrpides N."/>
            <person name="Ivanova N."/>
            <person name="Richardson P."/>
        </authorList>
    </citation>
    <scope>NUCLEOTIDE SEQUENCE [LARGE SCALE GENOMIC DNA]</scope>
    <source>
        <strain evidence="3">DSM 2380 / NBRC 103641 / GraBd1</strain>
    </source>
</reference>
<sequence length="368" mass="41087">MNAAFLYGYYGMKNTGDDALLSVCNWGVRKYLKVQKVFATSTKINNPYLGDGFSPVYRSKVFLRGENSLRAYLAASLSSSVVFGGGSVFHTAKYINKMAQFVKFAGKGLHFAVGVGVGPFRDLNAERACAKLFNNLSFVGVRDQLSFDIVTDICPNIRCEKTFDLAPLLPLLSSNNLNSKINTQPKKGIGFALCDYESFVGGDTKREIIRREKIKKFIDLLDPNEVQELIFIDFNGHYKFGDHKIHNEIIGKIDKRFKVTHISYHSNPGIALRAISNLRAMVAMRLHSAIFSYVVNIPSIILSYHEKCNQWANDIGVPSSCLFDSVSFDPSELSDSVRLILDGKIPGPILSPSKALELAFKNWTWLDE</sequence>
<evidence type="ECO:0000259" key="1">
    <source>
        <dbReference type="Pfam" id="PF04230"/>
    </source>
</evidence>
<dbReference type="STRING" id="338963.Pcar_1801"/>
<dbReference type="PANTHER" id="PTHR36836:SF1">
    <property type="entry name" value="COLANIC ACID BIOSYNTHESIS PROTEIN WCAK"/>
    <property type="match status" value="1"/>
</dbReference>
<gene>
    <name evidence="2" type="ordered locus">Pcar_1801</name>
</gene>
<accession>Q3A3L5</accession>
<dbReference type="AlphaFoldDB" id="Q3A3L5"/>
<dbReference type="eggNOG" id="COG2327">
    <property type="taxonomic scope" value="Bacteria"/>
</dbReference>
<keyword evidence="2" id="KW-0808">Transferase</keyword>
<proteinExistence type="predicted"/>
<evidence type="ECO:0000313" key="3">
    <source>
        <dbReference type="Proteomes" id="UP000002534"/>
    </source>
</evidence>
<dbReference type="PANTHER" id="PTHR36836">
    <property type="entry name" value="COLANIC ACID BIOSYNTHESIS PROTEIN WCAK"/>
    <property type="match status" value="1"/>
</dbReference>
<dbReference type="HOGENOM" id="CLU_749349_0_0_7"/>
<evidence type="ECO:0000313" key="2">
    <source>
        <dbReference type="EMBL" id="ABA89042.2"/>
    </source>
</evidence>
<organism evidence="2 3">
    <name type="scientific">Syntrophotalea carbinolica (strain DSM 2380 / NBRC 103641 / GraBd1)</name>
    <name type="common">Pelobacter carbinolicus</name>
    <dbReference type="NCBI Taxonomy" id="338963"/>
    <lineage>
        <taxon>Bacteria</taxon>
        <taxon>Pseudomonadati</taxon>
        <taxon>Thermodesulfobacteriota</taxon>
        <taxon>Desulfuromonadia</taxon>
        <taxon>Desulfuromonadales</taxon>
        <taxon>Syntrophotaleaceae</taxon>
        <taxon>Syntrophotalea</taxon>
    </lineage>
</organism>
<name>Q3A3L5_SYNC1</name>
<keyword evidence="3" id="KW-1185">Reference proteome</keyword>
<dbReference type="InterPro" id="IPR007345">
    <property type="entry name" value="Polysacch_pyruvyl_Trfase"/>
</dbReference>
<dbReference type="Pfam" id="PF04230">
    <property type="entry name" value="PS_pyruv_trans"/>
    <property type="match status" value="1"/>
</dbReference>
<dbReference type="Proteomes" id="UP000002534">
    <property type="component" value="Chromosome"/>
</dbReference>
<reference evidence="2 3" key="2">
    <citation type="journal article" date="2012" name="BMC Genomics">
        <title>The genome of Pelobacter carbinolicus reveals surprising metabolic capabilities and physiological features.</title>
        <authorList>
            <person name="Aklujkar M."/>
            <person name="Haveman S.A."/>
            <person name="Didonato R.Jr."/>
            <person name="Chertkov O."/>
            <person name="Han C.S."/>
            <person name="Land M.L."/>
            <person name="Brown P."/>
            <person name="Lovley D.R."/>
        </authorList>
    </citation>
    <scope>NUCLEOTIDE SEQUENCE [LARGE SCALE GENOMIC DNA]</scope>
    <source>
        <strain evidence="3">DSM 2380 / NBRC 103641 / GraBd1</strain>
    </source>
</reference>
<dbReference type="GO" id="GO:0016740">
    <property type="term" value="F:transferase activity"/>
    <property type="evidence" value="ECO:0007669"/>
    <property type="project" value="UniProtKB-KW"/>
</dbReference>